<dbReference type="InterPro" id="IPR012093">
    <property type="entry name" value="Pirin"/>
</dbReference>
<dbReference type="EMBL" id="BLAE01000123">
    <property type="protein sequence ID" value="GES16919.1"/>
    <property type="molecule type" value="Genomic_DNA"/>
</dbReference>
<feature type="region of interest" description="Disordered" evidence="4">
    <location>
        <begin position="1"/>
        <end position="21"/>
    </location>
</feature>
<evidence type="ECO:0000313" key="8">
    <source>
        <dbReference type="Proteomes" id="UP000331127"/>
    </source>
</evidence>
<dbReference type="InterPro" id="IPR008778">
    <property type="entry name" value="Pirin_C_dom"/>
</dbReference>
<dbReference type="OrthoDB" id="9780903at2"/>
<evidence type="ECO:0000256" key="4">
    <source>
        <dbReference type="SAM" id="MobiDB-lite"/>
    </source>
</evidence>
<comment type="similarity">
    <text evidence="1 3">Belongs to the pirin family.</text>
</comment>
<gene>
    <name evidence="7" type="ORF">Amac_105170</name>
</gene>
<organism evidence="7 8">
    <name type="scientific">Acrocarpospora macrocephala</name>
    <dbReference type="NCBI Taxonomy" id="150177"/>
    <lineage>
        <taxon>Bacteria</taxon>
        <taxon>Bacillati</taxon>
        <taxon>Actinomycetota</taxon>
        <taxon>Actinomycetes</taxon>
        <taxon>Streptosporangiales</taxon>
        <taxon>Streptosporangiaceae</taxon>
        <taxon>Acrocarpospora</taxon>
    </lineage>
</organism>
<name>A0A5M3X9R0_9ACTN</name>
<accession>A0A5M3X9R0</accession>
<dbReference type="GO" id="GO:0046872">
    <property type="term" value="F:metal ion binding"/>
    <property type="evidence" value="ECO:0007669"/>
    <property type="project" value="UniProtKB-KW"/>
</dbReference>
<evidence type="ECO:0000256" key="1">
    <source>
        <dbReference type="ARBA" id="ARBA00008416"/>
    </source>
</evidence>
<dbReference type="InterPro" id="IPR011051">
    <property type="entry name" value="RmlC_Cupin_sf"/>
</dbReference>
<dbReference type="RefSeq" id="WP_155361901.1">
    <property type="nucleotide sequence ID" value="NZ_BAAAHL010000061.1"/>
</dbReference>
<dbReference type="AlphaFoldDB" id="A0A5M3X9R0"/>
<evidence type="ECO:0000256" key="3">
    <source>
        <dbReference type="RuleBase" id="RU003457"/>
    </source>
</evidence>
<keyword evidence="2" id="KW-0408">Iron</keyword>
<dbReference type="InterPro" id="IPR003829">
    <property type="entry name" value="Pirin_N_dom"/>
</dbReference>
<feature type="binding site" evidence="2">
    <location>
        <position position="118"/>
    </location>
    <ligand>
        <name>Fe cation</name>
        <dbReference type="ChEBI" id="CHEBI:24875"/>
    </ligand>
</feature>
<comment type="caution">
    <text evidence="7">The sequence shown here is derived from an EMBL/GenBank/DDBJ whole genome shotgun (WGS) entry which is preliminary data.</text>
</comment>
<protein>
    <recommendedName>
        <fullName evidence="9">Pirin</fullName>
    </recommendedName>
</protein>
<reference evidence="7 8" key="1">
    <citation type="submission" date="2019-10" db="EMBL/GenBank/DDBJ databases">
        <title>Whole genome shotgun sequence of Acrocarpospora macrocephala NBRC 16266.</title>
        <authorList>
            <person name="Ichikawa N."/>
            <person name="Kimura A."/>
            <person name="Kitahashi Y."/>
            <person name="Komaki H."/>
            <person name="Oguchi A."/>
        </authorList>
    </citation>
    <scope>NUCLEOTIDE SEQUENCE [LARGE SCALE GENOMIC DNA]</scope>
    <source>
        <strain evidence="7 8">NBRC 16266</strain>
    </source>
</reference>
<feature type="compositionally biased region" description="Basic and acidic residues" evidence="4">
    <location>
        <begin position="1"/>
        <end position="10"/>
    </location>
</feature>
<evidence type="ECO:0000259" key="5">
    <source>
        <dbReference type="Pfam" id="PF02678"/>
    </source>
</evidence>
<evidence type="ECO:0000313" key="7">
    <source>
        <dbReference type="EMBL" id="GES16919.1"/>
    </source>
</evidence>
<comment type="cofactor">
    <cofactor evidence="2">
        <name>Fe cation</name>
        <dbReference type="ChEBI" id="CHEBI:24875"/>
    </cofactor>
    <text evidence="2">Binds 1 Fe cation per subunit.</text>
</comment>
<dbReference type="CDD" id="cd02909">
    <property type="entry name" value="cupin_pirin_N"/>
    <property type="match status" value="1"/>
</dbReference>
<dbReference type="PANTHER" id="PTHR13903:SF8">
    <property type="entry name" value="PIRIN"/>
    <property type="match status" value="1"/>
</dbReference>
<feature type="binding site" evidence="2">
    <location>
        <position position="76"/>
    </location>
    <ligand>
        <name>Fe cation</name>
        <dbReference type="ChEBI" id="CHEBI:24875"/>
    </ligand>
</feature>
<keyword evidence="8" id="KW-1185">Reference proteome</keyword>
<feature type="binding site" evidence="2">
    <location>
        <position position="120"/>
    </location>
    <ligand>
        <name>Fe cation</name>
        <dbReference type="ChEBI" id="CHEBI:24875"/>
    </ligand>
</feature>
<feature type="domain" description="Pirin N-terminal" evidence="5">
    <location>
        <begin position="39"/>
        <end position="134"/>
    </location>
</feature>
<dbReference type="InterPro" id="IPR014710">
    <property type="entry name" value="RmlC-like_jellyroll"/>
</dbReference>
<sequence>MSNLEPEPREAVCGAHGAPGPTFELSTGRDVVLGGPRGLRVSRTLPTRGRRMVGAWCFLDAYGPEEADMRVPPHPHTGLQTVSWLVEGEVLHRDSVGSEQLIKPGQLNLMTSGRGISHSEESAYGRIHGAQLWVALPGTDRDVAPHFEHHAALPILTWPDGAEITVIMGQLAGMTSPATTYTPLVGAEILVTSSLSIPLRADFEHAVITLSGAAEIEGGTLEPGPLLYLGAGREELSIRALEPSRLLLLGGEPFEEEIVMWWNFVGRSHEDIVEFRENWEAGRGFGEVTGFDGPRLRAPALPGTTLRPRGRER</sequence>
<feature type="binding site" evidence="2">
    <location>
        <position position="74"/>
    </location>
    <ligand>
        <name>Fe cation</name>
        <dbReference type="ChEBI" id="CHEBI:24875"/>
    </ligand>
</feature>
<feature type="region of interest" description="Disordered" evidence="4">
    <location>
        <begin position="294"/>
        <end position="313"/>
    </location>
</feature>
<keyword evidence="2" id="KW-0479">Metal-binding</keyword>
<dbReference type="Gene3D" id="2.60.120.10">
    <property type="entry name" value="Jelly Rolls"/>
    <property type="match status" value="2"/>
</dbReference>
<evidence type="ECO:0000259" key="6">
    <source>
        <dbReference type="Pfam" id="PF05726"/>
    </source>
</evidence>
<dbReference type="Proteomes" id="UP000331127">
    <property type="component" value="Unassembled WGS sequence"/>
</dbReference>
<proteinExistence type="inferred from homology"/>
<dbReference type="PIRSF" id="PIRSF006232">
    <property type="entry name" value="Pirin"/>
    <property type="match status" value="1"/>
</dbReference>
<evidence type="ECO:0008006" key="9">
    <source>
        <dbReference type="Google" id="ProtNLM"/>
    </source>
</evidence>
<dbReference type="Pfam" id="PF02678">
    <property type="entry name" value="Pirin"/>
    <property type="match status" value="1"/>
</dbReference>
<dbReference type="PANTHER" id="PTHR13903">
    <property type="entry name" value="PIRIN-RELATED"/>
    <property type="match status" value="1"/>
</dbReference>
<evidence type="ECO:0000256" key="2">
    <source>
        <dbReference type="PIRSR" id="PIRSR006232-1"/>
    </source>
</evidence>
<feature type="domain" description="Pirin C-terminal" evidence="6">
    <location>
        <begin position="193"/>
        <end position="283"/>
    </location>
</feature>
<dbReference type="Pfam" id="PF05726">
    <property type="entry name" value="Pirin_C"/>
    <property type="match status" value="1"/>
</dbReference>
<dbReference type="CDD" id="cd02247">
    <property type="entry name" value="cupin_pirin_C"/>
    <property type="match status" value="1"/>
</dbReference>
<dbReference type="SUPFAM" id="SSF51182">
    <property type="entry name" value="RmlC-like cupins"/>
    <property type="match status" value="1"/>
</dbReference>